<organism evidence="1 2">
    <name type="scientific">Methylorubrum extorquens (strain DSM 6343 / CIP 106787 / DM4)</name>
    <name type="common">Methylobacterium extorquens</name>
    <dbReference type="NCBI Taxonomy" id="661410"/>
    <lineage>
        <taxon>Bacteria</taxon>
        <taxon>Pseudomonadati</taxon>
        <taxon>Pseudomonadota</taxon>
        <taxon>Alphaproteobacteria</taxon>
        <taxon>Hyphomicrobiales</taxon>
        <taxon>Methylobacteriaceae</taxon>
        <taxon>Methylorubrum</taxon>
    </lineage>
</organism>
<reference evidence="2" key="1">
    <citation type="journal article" date="2009" name="PLoS ONE">
        <title>Methylobacterium genome sequences: a reference blueprint to investigate microbial metabolism of C1 compounds from natural and industrial sources.</title>
        <authorList>
            <person name="Vuilleumier S."/>
            <person name="Chistoserdova L."/>
            <person name="Lee M.-C."/>
            <person name="Bringel F."/>
            <person name="Lajus A."/>
            <person name="Zhou Y."/>
            <person name="Gourion B."/>
            <person name="Barbe V."/>
            <person name="Chang J."/>
            <person name="Cruveiller S."/>
            <person name="Dossat C."/>
            <person name="Gillett W."/>
            <person name="Gruffaz C."/>
            <person name="Haugen E."/>
            <person name="Hourcade E."/>
            <person name="Levy R."/>
            <person name="Mangenot S."/>
            <person name="Muller E."/>
            <person name="Nadalig T."/>
            <person name="Pagni M."/>
            <person name="Penny C."/>
            <person name="Peyraud R."/>
            <person name="Robinson D.G."/>
            <person name="Roche D."/>
            <person name="Rouy Z."/>
            <person name="Saenampechek C."/>
            <person name="Salvignol G."/>
            <person name="Vallenet D."/>
            <person name="Wu Z."/>
            <person name="Marx C.J."/>
            <person name="Vorholt J.A."/>
            <person name="Olson M.V."/>
            <person name="Kaul R."/>
            <person name="Weissenbach J."/>
            <person name="Medigue C."/>
            <person name="Lidstrom M.E."/>
        </authorList>
    </citation>
    <scope>NUCLEOTIDE SEQUENCE [LARGE SCALE GENOMIC DNA]</scope>
    <source>
        <strain evidence="2">DSM 6343 / CIP 106787 / DM4</strain>
    </source>
</reference>
<accession>C7CB28</accession>
<dbReference type="Proteomes" id="UP000008070">
    <property type="component" value="Chromosome"/>
</dbReference>
<protein>
    <submittedName>
        <fullName evidence="1">Uncharacterized protein</fullName>
    </submittedName>
</protein>
<dbReference type="AlphaFoldDB" id="C7CB28"/>
<gene>
    <name evidence="1" type="ORF">METD_I3802</name>
</gene>
<proteinExistence type="predicted"/>
<evidence type="ECO:0000313" key="2">
    <source>
        <dbReference type="Proteomes" id="UP000008070"/>
    </source>
</evidence>
<dbReference type="KEGG" id="mdi:METDI3802"/>
<dbReference type="HOGENOM" id="CLU_3412690_0_0_5"/>
<dbReference type="EMBL" id="FP103042">
    <property type="protein sequence ID" value="CAX25440.1"/>
    <property type="molecule type" value="Genomic_DNA"/>
</dbReference>
<name>C7CB28_METED</name>
<evidence type="ECO:0000313" key="1">
    <source>
        <dbReference type="EMBL" id="CAX25440.1"/>
    </source>
</evidence>
<sequence length="28" mass="2952">MTLFTILLACNLALGLVFSLIAASVERA</sequence>